<accession>A0A8J4RBI2</accession>
<sequence length="86" mass="9397">MRRTHKLKSEALLLIQSNSSASLSSLLSSNPYSNQQRTHIHSNSAALHLFPYDSAALLLFHSKSAATPTIFSFLLSSSCSHLKALI</sequence>
<dbReference type="AlphaFoldDB" id="A0A8J4RBI2"/>
<gene>
    <name evidence="1" type="ORF">CMV_008777</name>
</gene>
<reference evidence="1" key="1">
    <citation type="submission" date="2020-03" db="EMBL/GenBank/DDBJ databases">
        <title>Castanea mollissima Vanexum genome sequencing.</title>
        <authorList>
            <person name="Staton M."/>
        </authorList>
    </citation>
    <scope>NUCLEOTIDE SEQUENCE</scope>
    <source>
        <tissue evidence="1">Leaf</tissue>
    </source>
</reference>
<comment type="caution">
    <text evidence="1">The sequence shown here is derived from an EMBL/GenBank/DDBJ whole genome shotgun (WGS) entry which is preliminary data.</text>
</comment>
<name>A0A8J4RBI2_9ROSI</name>
<keyword evidence="2" id="KW-1185">Reference proteome</keyword>
<protein>
    <submittedName>
        <fullName evidence="1">Uncharacterized protein</fullName>
    </submittedName>
</protein>
<evidence type="ECO:0000313" key="2">
    <source>
        <dbReference type="Proteomes" id="UP000737018"/>
    </source>
</evidence>
<organism evidence="1 2">
    <name type="scientific">Castanea mollissima</name>
    <name type="common">Chinese chestnut</name>
    <dbReference type="NCBI Taxonomy" id="60419"/>
    <lineage>
        <taxon>Eukaryota</taxon>
        <taxon>Viridiplantae</taxon>
        <taxon>Streptophyta</taxon>
        <taxon>Embryophyta</taxon>
        <taxon>Tracheophyta</taxon>
        <taxon>Spermatophyta</taxon>
        <taxon>Magnoliopsida</taxon>
        <taxon>eudicotyledons</taxon>
        <taxon>Gunneridae</taxon>
        <taxon>Pentapetalae</taxon>
        <taxon>rosids</taxon>
        <taxon>fabids</taxon>
        <taxon>Fagales</taxon>
        <taxon>Fagaceae</taxon>
        <taxon>Castanea</taxon>
    </lineage>
</organism>
<evidence type="ECO:0000313" key="1">
    <source>
        <dbReference type="EMBL" id="KAF3967200.1"/>
    </source>
</evidence>
<proteinExistence type="predicted"/>
<dbReference type="EMBL" id="JRKL02000934">
    <property type="protein sequence ID" value="KAF3967200.1"/>
    <property type="molecule type" value="Genomic_DNA"/>
</dbReference>
<dbReference type="Proteomes" id="UP000737018">
    <property type="component" value="Unassembled WGS sequence"/>
</dbReference>